<dbReference type="Proteomes" id="UP000308267">
    <property type="component" value="Unassembled WGS sequence"/>
</dbReference>
<dbReference type="AlphaFoldDB" id="A0A4S2LM60"/>
<sequence>MLQFRKLVLQFRKYWVPHVDIFNLYVFANLILRQNVNSPYRDFIDEYLKFIEMTPDFFKAPWSVRLAKSVQLATEHAMARFPEVVAFNQTLLKESQQVAEAIRDC</sequence>
<keyword evidence="2" id="KW-1185">Reference proteome</keyword>
<accession>A0A4S2LM60</accession>
<gene>
    <name evidence="1" type="ORF">CRM22_006553</name>
</gene>
<comment type="caution">
    <text evidence="1">The sequence shown here is derived from an EMBL/GenBank/DDBJ whole genome shotgun (WGS) entry which is preliminary data.</text>
</comment>
<proteinExistence type="predicted"/>
<protein>
    <submittedName>
        <fullName evidence="1">Uncharacterized protein</fullName>
    </submittedName>
</protein>
<evidence type="ECO:0000313" key="2">
    <source>
        <dbReference type="Proteomes" id="UP000308267"/>
    </source>
</evidence>
<reference evidence="1 2" key="1">
    <citation type="journal article" date="2019" name="BMC Genomics">
        <title>New insights from Opisthorchis felineus genome: update on genomics of the epidemiologically important liver flukes.</title>
        <authorList>
            <person name="Ershov N.I."/>
            <person name="Mordvinov V.A."/>
            <person name="Prokhortchouk E.B."/>
            <person name="Pakharukova M.Y."/>
            <person name="Gunbin K.V."/>
            <person name="Ustyantsev K."/>
            <person name="Genaev M.A."/>
            <person name="Blinov A.G."/>
            <person name="Mazur A."/>
            <person name="Boulygina E."/>
            <person name="Tsygankova S."/>
            <person name="Khrameeva E."/>
            <person name="Chekanov N."/>
            <person name="Fan G."/>
            <person name="Xiao A."/>
            <person name="Zhang H."/>
            <person name="Xu X."/>
            <person name="Yang H."/>
            <person name="Solovyev V."/>
            <person name="Lee S.M."/>
            <person name="Liu X."/>
            <person name="Afonnikov D.A."/>
            <person name="Skryabin K.G."/>
        </authorList>
    </citation>
    <scope>NUCLEOTIDE SEQUENCE [LARGE SCALE GENOMIC DNA]</scope>
    <source>
        <strain evidence="1">AK-0245</strain>
        <tissue evidence="1">Whole organism</tissue>
    </source>
</reference>
<evidence type="ECO:0000313" key="1">
    <source>
        <dbReference type="EMBL" id="TGZ64096.1"/>
    </source>
</evidence>
<feature type="non-terminal residue" evidence="1">
    <location>
        <position position="105"/>
    </location>
</feature>
<organism evidence="1 2">
    <name type="scientific">Opisthorchis felineus</name>
    <dbReference type="NCBI Taxonomy" id="147828"/>
    <lineage>
        <taxon>Eukaryota</taxon>
        <taxon>Metazoa</taxon>
        <taxon>Spiralia</taxon>
        <taxon>Lophotrochozoa</taxon>
        <taxon>Platyhelminthes</taxon>
        <taxon>Trematoda</taxon>
        <taxon>Digenea</taxon>
        <taxon>Opisthorchiida</taxon>
        <taxon>Opisthorchiata</taxon>
        <taxon>Opisthorchiidae</taxon>
        <taxon>Opisthorchis</taxon>
    </lineage>
</organism>
<name>A0A4S2LM60_OPIFE</name>
<dbReference type="EMBL" id="SJOL01006900">
    <property type="protein sequence ID" value="TGZ64096.1"/>
    <property type="molecule type" value="Genomic_DNA"/>
</dbReference>